<dbReference type="OrthoDB" id="1909423at2"/>
<keyword evidence="2" id="KW-1185">Reference proteome</keyword>
<accession>A0A1H0BMZ6</accession>
<proteinExistence type="predicted"/>
<name>A0A1H0BMZ6_9FIRM</name>
<dbReference type="AlphaFoldDB" id="A0A1H0BMZ6"/>
<dbReference type="EMBL" id="FNID01000020">
    <property type="protein sequence ID" value="SDN46863.1"/>
    <property type="molecule type" value="Genomic_DNA"/>
</dbReference>
<organism evidence="1 2">
    <name type="scientific">Acetanaerobacterium elongatum</name>
    <dbReference type="NCBI Taxonomy" id="258515"/>
    <lineage>
        <taxon>Bacteria</taxon>
        <taxon>Bacillati</taxon>
        <taxon>Bacillota</taxon>
        <taxon>Clostridia</taxon>
        <taxon>Eubacteriales</taxon>
        <taxon>Oscillospiraceae</taxon>
        <taxon>Acetanaerobacterium</taxon>
    </lineage>
</organism>
<gene>
    <name evidence="1" type="ORF">SAMN05192585_1207</name>
</gene>
<dbReference type="STRING" id="258515.SAMN05192585_1207"/>
<protein>
    <submittedName>
        <fullName evidence="1">Uncharacterized protein</fullName>
    </submittedName>
</protein>
<evidence type="ECO:0000313" key="1">
    <source>
        <dbReference type="EMBL" id="SDN46863.1"/>
    </source>
</evidence>
<sequence>MAANHSQGKSTSQEQSIIQKLKSLVRTDAKVYYILWKYAPHLLTDKVLKSFDDLKNYYKTFTTGMTETSCTNWLFEENVQSAVKWLLKRQHQEKMIQLYELYFEKAKEDTNAFKAFTEFSEKFFATEKESELLSILHGVDVEDEE</sequence>
<dbReference type="Proteomes" id="UP000199182">
    <property type="component" value="Unassembled WGS sequence"/>
</dbReference>
<evidence type="ECO:0000313" key="2">
    <source>
        <dbReference type="Proteomes" id="UP000199182"/>
    </source>
</evidence>
<dbReference type="RefSeq" id="WP_092640628.1">
    <property type="nucleotide sequence ID" value="NZ_FNID01000020.1"/>
</dbReference>
<reference evidence="1 2" key="1">
    <citation type="submission" date="2016-10" db="EMBL/GenBank/DDBJ databases">
        <authorList>
            <person name="de Groot N.N."/>
        </authorList>
    </citation>
    <scope>NUCLEOTIDE SEQUENCE [LARGE SCALE GENOMIC DNA]</scope>
    <source>
        <strain evidence="1 2">CGMCC 1.5012</strain>
    </source>
</reference>